<name>A0A504XZF5_FASGI</name>
<keyword evidence="2" id="KW-1185">Reference proteome</keyword>
<feature type="non-terminal residue" evidence="1">
    <location>
        <position position="1"/>
    </location>
</feature>
<protein>
    <submittedName>
        <fullName evidence="1">Uncharacterized protein</fullName>
    </submittedName>
</protein>
<comment type="caution">
    <text evidence="1">The sequence shown here is derived from an EMBL/GenBank/DDBJ whole genome shotgun (WGS) entry which is preliminary data.</text>
</comment>
<gene>
    <name evidence="1" type="ORF">FGIG_00036</name>
</gene>
<reference evidence="1 2" key="1">
    <citation type="submission" date="2019-04" db="EMBL/GenBank/DDBJ databases">
        <title>Annotation for the trematode Fasciola gigantica.</title>
        <authorList>
            <person name="Choi Y.-J."/>
        </authorList>
    </citation>
    <scope>NUCLEOTIDE SEQUENCE [LARGE SCALE GENOMIC DNA]</scope>
    <source>
        <strain evidence="1">Uganda_cow_1</strain>
    </source>
</reference>
<dbReference type="EMBL" id="SUNJ01015593">
    <property type="protein sequence ID" value="TPP50547.1"/>
    <property type="molecule type" value="Genomic_DNA"/>
</dbReference>
<proteinExistence type="predicted"/>
<dbReference type="AlphaFoldDB" id="A0A504XZF5"/>
<accession>A0A504XZF5</accession>
<sequence>DCSCERLGYETGCSPLKYARSDDTWSRPRNSNVGVDAVQSSLPITFSNVALRPTKRSANDNKVVRWLVSTLSRRGLRVLVEPIIPLAQPFCKPDLTVCNCDLVYVLDVCVVSGQSAESAWRTKVEKHCYLGRGFHQAYVGPTYS</sequence>
<dbReference type="Proteomes" id="UP000316759">
    <property type="component" value="Unassembled WGS sequence"/>
</dbReference>
<evidence type="ECO:0000313" key="1">
    <source>
        <dbReference type="EMBL" id="TPP50547.1"/>
    </source>
</evidence>
<evidence type="ECO:0000313" key="2">
    <source>
        <dbReference type="Proteomes" id="UP000316759"/>
    </source>
</evidence>
<organism evidence="1 2">
    <name type="scientific">Fasciola gigantica</name>
    <name type="common">Giant liver fluke</name>
    <dbReference type="NCBI Taxonomy" id="46835"/>
    <lineage>
        <taxon>Eukaryota</taxon>
        <taxon>Metazoa</taxon>
        <taxon>Spiralia</taxon>
        <taxon>Lophotrochozoa</taxon>
        <taxon>Platyhelminthes</taxon>
        <taxon>Trematoda</taxon>
        <taxon>Digenea</taxon>
        <taxon>Plagiorchiida</taxon>
        <taxon>Echinostomata</taxon>
        <taxon>Echinostomatoidea</taxon>
        <taxon>Fasciolidae</taxon>
        <taxon>Fasciola</taxon>
    </lineage>
</organism>